<feature type="transmembrane region" description="Helical" evidence="1">
    <location>
        <begin position="133"/>
        <end position="151"/>
    </location>
</feature>
<dbReference type="RefSeq" id="XP_013274473.1">
    <property type="nucleotide sequence ID" value="XM_013419019.1"/>
</dbReference>
<evidence type="ECO:0000256" key="1">
    <source>
        <dbReference type="SAM" id="Phobius"/>
    </source>
</evidence>
<dbReference type="EMBL" id="KN847476">
    <property type="protein sequence ID" value="KIX07337.1"/>
    <property type="molecule type" value="Genomic_DNA"/>
</dbReference>
<dbReference type="HOGENOM" id="CLU_1152296_0_0_1"/>
<reference evidence="2 3" key="1">
    <citation type="submission" date="2015-01" db="EMBL/GenBank/DDBJ databases">
        <title>The Genome Sequence of Rhinocladiella mackenzie CBS 650.93.</title>
        <authorList>
            <consortium name="The Broad Institute Genomics Platform"/>
            <person name="Cuomo C."/>
            <person name="de Hoog S."/>
            <person name="Gorbushina A."/>
            <person name="Stielow B."/>
            <person name="Teixiera M."/>
            <person name="Abouelleil A."/>
            <person name="Chapman S.B."/>
            <person name="Priest M."/>
            <person name="Young S.K."/>
            <person name="Wortman J."/>
            <person name="Nusbaum C."/>
            <person name="Birren B."/>
        </authorList>
    </citation>
    <scope>NUCLEOTIDE SEQUENCE [LARGE SCALE GENOMIC DNA]</scope>
    <source>
        <strain evidence="2 3">CBS 650.93</strain>
    </source>
</reference>
<keyword evidence="3" id="KW-1185">Reference proteome</keyword>
<feature type="transmembrane region" description="Helical" evidence="1">
    <location>
        <begin position="205"/>
        <end position="222"/>
    </location>
</feature>
<dbReference type="GeneID" id="25290061"/>
<keyword evidence="1" id="KW-0472">Membrane</keyword>
<evidence type="ECO:0000313" key="2">
    <source>
        <dbReference type="EMBL" id="KIX07337.1"/>
    </source>
</evidence>
<organism evidence="2 3">
    <name type="scientific">Rhinocladiella mackenziei CBS 650.93</name>
    <dbReference type="NCBI Taxonomy" id="1442369"/>
    <lineage>
        <taxon>Eukaryota</taxon>
        <taxon>Fungi</taxon>
        <taxon>Dikarya</taxon>
        <taxon>Ascomycota</taxon>
        <taxon>Pezizomycotina</taxon>
        <taxon>Eurotiomycetes</taxon>
        <taxon>Chaetothyriomycetidae</taxon>
        <taxon>Chaetothyriales</taxon>
        <taxon>Herpotrichiellaceae</taxon>
        <taxon>Rhinocladiella</taxon>
    </lineage>
</organism>
<evidence type="ECO:0000313" key="3">
    <source>
        <dbReference type="Proteomes" id="UP000053617"/>
    </source>
</evidence>
<name>A0A0D2FYE5_9EURO</name>
<keyword evidence="1" id="KW-0812">Transmembrane</keyword>
<proteinExistence type="predicted"/>
<gene>
    <name evidence="2" type="ORF">Z518_01990</name>
</gene>
<dbReference type="AlphaFoldDB" id="A0A0D2FYE5"/>
<protein>
    <submittedName>
        <fullName evidence="2">Uncharacterized protein</fullName>
    </submittedName>
</protein>
<feature type="transmembrane region" description="Helical" evidence="1">
    <location>
        <begin position="52"/>
        <end position="71"/>
    </location>
</feature>
<dbReference type="Proteomes" id="UP000053617">
    <property type="component" value="Unassembled WGS sequence"/>
</dbReference>
<dbReference type="VEuPathDB" id="FungiDB:Z518_01990"/>
<sequence>MVPLLGDKTYYNRSVPTELQPTQPKNQRLLRVLRIWQVRQHKGYFPGVLRTYLRLLQVLLKPVISLAMLFYSINVPSSIIRGLPESVGGYGMRPVSLEYTFLTPIVAVNISEAFGHWSHDNIVDRQVRRHQRLFVPEVCLYTTYIGGFLIVPRTYYHRPGVASPPQPCCNCSSGEISAWINFGYGFSAGYFQQQWGAARGYDVSFGLQAVVVVYAFVLLASIQRFGAALRAKASAVRPLTT</sequence>
<keyword evidence="1" id="KW-1133">Transmembrane helix</keyword>
<accession>A0A0D2FYE5</accession>